<name>A0A7E4VQ44_PANRE</name>
<dbReference type="Pfam" id="PF00651">
    <property type="entry name" value="BTB"/>
    <property type="match status" value="1"/>
</dbReference>
<dbReference type="PROSITE" id="PS50144">
    <property type="entry name" value="MATH"/>
    <property type="match status" value="1"/>
</dbReference>
<reference evidence="3" key="1">
    <citation type="journal article" date="2013" name="Genetics">
        <title>The draft genome and transcriptome of Panagrellus redivivus are shaped by the harsh demands of a free-living lifestyle.</title>
        <authorList>
            <person name="Srinivasan J."/>
            <person name="Dillman A.R."/>
            <person name="Macchietto M.G."/>
            <person name="Heikkinen L."/>
            <person name="Lakso M."/>
            <person name="Fracchia K.M."/>
            <person name="Antoshechkin I."/>
            <person name="Mortazavi A."/>
            <person name="Wong G."/>
            <person name="Sternberg P.W."/>
        </authorList>
    </citation>
    <scope>NUCLEOTIDE SEQUENCE [LARGE SCALE GENOMIC DNA]</scope>
    <source>
        <strain evidence="3">MT8872</strain>
    </source>
</reference>
<evidence type="ECO:0000313" key="4">
    <source>
        <dbReference type="WBParaSite" id="Pan_g23274.t1"/>
    </source>
</evidence>
<dbReference type="Proteomes" id="UP000492821">
    <property type="component" value="Unassembled WGS sequence"/>
</dbReference>
<dbReference type="AlphaFoldDB" id="A0A7E4VQ44"/>
<dbReference type="CDD" id="cd18186">
    <property type="entry name" value="BTB_POZ_ZBTB_KLHL-like"/>
    <property type="match status" value="1"/>
</dbReference>
<dbReference type="SMART" id="SM00225">
    <property type="entry name" value="BTB"/>
    <property type="match status" value="1"/>
</dbReference>
<dbReference type="PROSITE" id="PS50097">
    <property type="entry name" value="BTB"/>
    <property type="match status" value="1"/>
</dbReference>
<dbReference type="CDD" id="cd00121">
    <property type="entry name" value="MATH"/>
    <property type="match status" value="1"/>
</dbReference>
<dbReference type="GO" id="GO:0016567">
    <property type="term" value="P:protein ubiquitination"/>
    <property type="evidence" value="ECO:0007669"/>
    <property type="project" value="InterPro"/>
</dbReference>
<dbReference type="SUPFAM" id="SSF54695">
    <property type="entry name" value="POZ domain"/>
    <property type="match status" value="1"/>
</dbReference>
<evidence type="ECO:0000259" key="1">
    <source>
        <dbReference type="PROSITE" id="PS50097"/>
    </source>
</evidence>
<dbReference type="InterPro" id="IPR011333">
    <property type="entry name" value="SKP1/BTB/POZ_sf"/>
</dbReference>
<sequence>MSESAHLKPSNHNFIVNTEALTDSMTLTIDASLLDVLEVDQSIQTPVVTVKDSNGINWSLECYPKGYGDGNDGHVSVFLQLGKAPLKIRAEFSISGTDYKKTLIEDCRKKGPRGFSQFIAHDQLRHIGGINNGYFVIECAVSFYITRAIETVVDSVKMEALPKPLHFFELMVLGTHIESDVDIVVGGEKIEAHRTFLGLISPVFYATFKHNTKESISGEYAIPDFGFTTVKRVIDMVYGRSTEDDLTASDIIDMATFADKYQINAVSYRLEKWLMDHIVSDNFCTIAQYSFNYYKTKVFEACVNHYRKNHFKISSTYGFVMMDADIVTAVLRSAFAPEHALMPNAV</sequence>
<feature type="domain" description="MATH" evidence="2">
    <location>
        <begin position="24"/>
        <end position="141"/>
    </location>
</feature>
<dbReference type="InterPro" id="IPR045005">
    <property type="entry name" value="BPM1-6"/>
</dbReference>
<dbReference type="Pfam" id="PF22486">
    <property type="entry name" value="MATH_2"/>
    <property type="match status" value="1"/>
</dbReference>
<evidence type="ECO:0000259" key="2">
    <source>
        <dbReference type="PROSITE" id="PS50144"/>
    </source>
</evidence>
<dbReference type="SUPFAM" id="SSF49599">
    <property type="entry name" value="TRAF domain-like"/>
    <property type="match status" value="1"/>
</dbReference>
<dbReference type="Gene3D" id="2.60.210.10">
    <property type="entry name" value="Apoptosis, Tumor Necrosis Factor Receptor Associated Protein 2, Chain A"/>
    <property type="match status" value="1"/>
</dbReference>
<dbReference type="InterPro" id="IPR002083">
    <property type="entry name" value="MATH/TRAF_dom"/>
</dbReference>
<dbReference type="InterPro" id="IPR008974">
    <property type="entry name" value="TRAF-like"/>
</dbReference>
<evidence type="ECO:0000313" key="3">
    <source>
        <dbReference type="Proteomes" id="UP000492821"/>
    </source>
</evidence>
<dbReference type="InterPro" id="IPR000210">
    <property type="entry name" value="BTB/POZ_dom"/>
</dbReference>
<protein>
    <submittedName>
        <fullName evidence="4">BTB domain-containing protein</fullName>
    </submittedName>
</protein>
<organism evidence="3 4">
    <name type="scientific">Panagrellus redivivus</name>
    <name type="common">Microworm</name>
    <dbReference type="NCBI Taxonomy" id="6233"/>
    <lineage>
        <taxon>Eukaryota</taxon>
        <taxon>Metazoa</taxon>
        <taxon>Ecdysozoa</taxon>
        <taxon>Nematoda</taxon>
        <taxon>Chromadorea</taxon>
        <taxon>Rhabditida</taxon>
        <taxon>Tylenchina</taxon>
        <taxon>Panagrolaimomorpha</taxon>
        <taxon>Panagrolaimoidea</taxon>
        <taxon>Panagrolaimidae</taxon>
        <taxon>Panagrellus</taxon>
    </lineage>
</organism>
<feature type="domain" description="BTB" evidence="1">
    <location>
        <begin position="179"/>
        <end position="238"/>
    </location>
</feature>
<proteinExistence type="predicted"/>
<dbReference type="PANTHER" id="PTHR26379">
    <property type="entry name" value="BTB/POZ AND MATH DOMAIN-CONTAINING PROTEIN 1"/>
    <property type="match status" value="1"/>
</dbReference>
<reference evidence="4" key="2">
    <citation type="submission" date="2020-10" db="UniProtKB">
        <authorList>
            <consortium name="WormBaseParasite"/>
        </authorList>
    </citation>
    <scope>IDENTIFICATION</scope>
</reference>
<accession>A0A7E4VQ44</accession>
<dbReference type="PANTHER" id="PTHR26379:SF187">
    <property type="entry name" value="OS07G0655300 PROTEIN"/>
    <property type="match status" value="1"/>
</dbReference>
<keyword evidence="3" id="KW-1185">Reference proteome</keyword>
<dbReference type="WBParaSite" id="Pan_g23274.t1">
    <property type="protein sequence ID" value="Pan_g23274.t1"/>
    <property type="gene ID" value="Pan_g23274"/>
</dbReference>
<dbReference type="Gene3D" id="3.30.710.10">
    <property type="entry name" value="Potassium Channel Kv1.1, Chain A"/>
    <property type="match status" value="1"/>
</dbReference>